<dbReference type="EC" id="5.1.3.13" evidence="3"/>
<evidence type="ECO:0000313" key="5">
    <source>
        <dbReference type="Proteomes" id="UP000178347"/>
    </source>
</evidence>
<evidence type="ECO:0000313" key="4">
    <source>
        <dbReference type="EMBL" id="OGH75518.1"/>
    </source>
</evidence>
<dbReference type="GO" id="GO:0000271">
    <property type="term" value="P:polysaccharide biosynthetic process"/>
    <property type="evidence" value="ECO:0007669"/>
    <property type="project" value="TreeGrafter"/>
</dbReference>
<dbReference type="InterPro" id="IPR011051">
    <property type="entry name" value="RmlC_Cupin_sf"/>
</dbReference>
<comment type="similarity">
    <text evidence="3">Belongs to the dTDP-4-dehydrorhamnose 3,5-epimerase family.</text>
</comment>
<comment type="caution">
    <text evidence="4">The sequence shown here is derived from an EMBL/GenBank/DDBJ whole genome shotgun (WGS) entry which is preliminary data.</text>
</comment>
<dbReference type="CDD" id="cd00438">
    <property type="entry name" value="cupin_RmlC"/>
    <property type="match status" value="1"/>
</dbReference>
<dbReference type="InterPro" id="IPR014710">
    <property type="entry name" value="RmlC-like_jellyroll"/>
</dbReference>
<comment type="subunit">
    <text evidence="3">Homodimer.</text>
</comment>
<dbReference type="SUPFAM" id="SSF51182">
    <property type="entry name" value="RmlC-like cupins"/>
    <property type="match status" value="1"/>
</dbReference>
<dbReference type="GO" id="GO:0008830">
    <property type="term" value="F:dTDP-4-dehydrorhamnose 3,5-epimerase activity"/>
    <property type="evidence" value="ECO:0007669"/>
    <property type="project" value="UniProtKB-UniRule"/>
</dbReference>
<sequence length="185" mass="20551">MNIEPTAISGLYVVSPEVKGDERGFLMEAYREDAFAAVGITVGKFVQQNQSFSRQGVVRGLHFQWDKPLGKLIRVINGKAFMVAVDIRKKSTTLGRWFSLELSAENKKSLYAPAGFACGFVVTGEVAEVEYLYTALYNPTGESNIIWNDPAVGIDWPIKDPILSARDKSARVLAEWLKTPESDIF</sequence>
<organism evidence="4 5">
    <name type="scientific">Candidatus Magasanikbacteria bacterium RIFCSPLOWO2_12_FULL_43_12</name>
    <dbReference type="NCBI Taxonomy" id="1798692"/>
    <lineage>
        <taxon>Bacteria</taxon>
        <taxon>Candidatus Magasanikiibacteriota</taxon>
    </lineage>
</organism>
<proteinExistence type="inferred from homology"/>
<dbReference type="PANTHER" id="PTHR21047">
    <property type="entry name" value="DTDP-6-DEOXY-D-GLUCOSE-3,5 EPIMERASE"/>
    <property type="match status" value="1"/>
</dbReference>
<dbReference type="UniPathway" id="UPA00124"/>
<comment type="function">
    <text evidence="3">Catalyzes the epimerization of the C3' and C5'positions of dTDP-6-deoxy-D-xylo-4-hexulose, forming dTDP-6-deoxy-L-lyxo-4-hexulose.</text>
</comment>
<dbReference type="Proteomes" id="UP000178347">
    <property type="component" value="Unassembled WGS sequence"/>
</dbReference>
<dbReference type="Pfam" id="PF00908">
    <property type="entry name" value="dTDP_sugar_isom"/>
    <property type="match status" value="1"/>
</dbReference>
<dbReference type="InterPro" id="IPR000888">
    <property type="entry name" value="RmlC-like"/>
</dbReference>
<evidence type="ECO:0000256" key="2">
    <source>
        <dbReference type="PIRSR" id="PIRSR600888-3"/>
    </source>
</evidence>
<dbReference type="GO" id="GO:0005829">
    <property type="term" value="C:cytosol"/>
    <property type="evidence" value="ECO:0007669"/>
    <property type="project" value="TreeGrafter"/>
</dbReference>
<comment type="pathway">
    <text evidence="3">Carbohydrate biosynthesis; dTDP-L-rhamnose biosynthesis.</text>
</comment>
<feature type="active site" description="Proton donor" evidence="1">
    <location>
        <position position="131"/>
    </location>
</feature>
<gene>
    <name evidence="4" type="ORF">A3G00_00445</name>
</gene>
<dbReference type="Gene3D" id="2.60.120.10">
    <property type="entry name" value="Jelly Rolls"/>
    <property type="match status" value="1"/>
</dbReference>
<feature type="active site" description="Proton acceptor" evidence="1">
    <location>
        <position position="62"/>
    </location>
</feature>
<keyword evidence="3" id="KW-0413">Isomerase</keyword>
<reference evidence="4 5" key="1">
    <citation type="journal article" date="2016" name="Nat. Commun.">
        <title>Thousands of microbial genomes shed light on interconnected biogeochemical processes in an aquifer system.</title>
        <authorList>
            <person name="Anantharaman K."/>
            <person name="Brown C.T."/>
            <person name="Hug L.A."/>
            <person name="Sharon I."/>
            <person name="Castelle C.J."/>
            <person name="Probst A.J."/>
            <person name="Thomas B.C."/>
            <person name="Singh A."/>
            <person name="Wilkins M.J."/>
            <person name="Karaoz U."/>
            <person name="Brodie E.L."/>
            <person name="Williams K.H."/>
            <person name="Hubbard S.S."/>
            <person name="Banfield J.F."/>
        </authorList>
    </citation>
    <scope>NUCLEOTIDE SEQUENCE [LARGE SCALE GENOMIC DNA]</scope>
</reference>
<feature type="site" description="Participates in a stacking interaction with the thymidine ring of dTDP-4-oxo-6-deoxyglucose" evidence="2">
    <location>
        <position position="137"/>
    </location>
</feature>
<evidence type="ECO:0000256" key="1">
    <source>
        <dbReference type="PIRSR" id="PIRSR600888-1"/>
    </source>
</evidence>
<comment type="catalytic activity">
    <reaction evidence="3">
        <text>dTDP-4-dehydro-6-deoxy-alpha-D-glucose = dTDP-4-dehydro-beta-L-rhamnose</text>
        <dbReference type="Rhea" id="RHEA:16969"/>
        <dbReference type="ChEBI" id="CHEBI:57649"/>
        <dbReference type="ChEBI" id="CHEBI:62830"/>
        <dbReference type="EC" id="5.1.3.13"/>
    </reaction>
</comment>
<accession>A0A1F6MVI0</accession>
<dbReference type="STRING" id="1798692.A3G00_00445"/>
<dbReference type="AlphaFoldDB" id="A0A1F6MVI0"/>
<dbReference type="NCBIfam" id="TIGR01221">
    <property type="entry name" value="rmlC"/>
    <property type="match status" value="1"/>
</dbReference>
<dbReference type="GO" id="GO:0019305">
    <property type="term" value="P:dTDP-rhamnose biosynthetic process"/>
    <property type="evidence" value="ECO:0007669"/>
    <property type="project" value="UniProtKB-UniRule"/>
</dbReference>
<dbReference type="PANTHER" id="PTHR21047:SF2">
    <property type="entry name" value="THYMIDINE DIPHOSPHO-4-KETO-RHAMNOSE 3,5-EPIMERASE"/>
    <property type="match status" value="1"/>
</dbReference>
<protein>
    <recommendedName>
        <fullName evidence="3">dTDP-4-dehydrorhamnose 3,5-epimerase</fullName>
        <ecNumber evidence="3">5.1.3.13</ecNumber>
    </recommendedName>
    <alternativeName>
        <fullName evidence="3">Thymidine diphospho-4-keto-rhamnose 3,5-epimerase</fullName>
    </alternativeName>
</protein>
<name>A0A1F6MVI0_9BACT</name>
<evidence type="ECO:0000256" key="3">
    <source>
        <dbReference type="RuleBase" id="RU364069"/>
    </source>
</evidence>
<dbReference type="EMBL" id="MFQN01000007">
    <property type="protein sequence ID" value="OGH75518.1"/>
    <property type="molecule type" value="Genomic_DNA"/>
</dbReference>